<dbReference type="RefSeq" id="WP_134119412.1">
    <property type="nucleotide sequence ID" value="NZ_SODF01000001.1"/>
</dbReference>
<evidence type="ECO:0000313" key="2">
    <source>
        <dbReference type="EMBL" id="TDW24215.1"/>
    </source>
</evidence>
<dbReference type="AlphaFoldDB" id="A0A4R8A1Y5"/>
<dbReference type="InterPro" id="IPR037401">
    <property type="entry name" value="SnoaL-like"/>
</dbReference>
<dbReference type="EMBL" id="SODF01000001">
    <property type="protein sequence ID" value="TDW24215.1"/>
    <property type="molecule type" value="Genomic_DNA"/>
</dbReference>
<feature type="domain" description="SnoaL-like" evidence="1">
    <location>
        <begin position="13"/>
        <end position="137"/>
    </location>
</feature>
<evidence type="ECO:0000313" key="3">
    <source>
        <dbReference type="Proteomes" id="UP000295447"/>
    </source>
</evidence>
<dbReference type="InterPro" id="IPR032710">
    <property type="entry name" value="NTF2-like_dom_sf"/>
</dbReference>
<name>A0A4R8A1Y5_9ACTN</name>
<comment type="caution">
    <text evidence="2">The sequence shown here is derived from an EMBL/GenBank/DDBJ whole genome shotgun (WGS) entry which is preliminary data.</text>
</comment>
<dbReference type="Pfam" id="PF13577">
    <property type="entry name" value="SnoaL_4"/>
    <property type="match status" value="1"/>
</dbReference>
<dbReference type="OrthoDB" id="4941530at2"/>
<reference evidence="2 3" key="1">
    <citation type="submission" date="2019-03" db="EMBL/GenBank/DDBJ databases">
        <title>Genomic Encyclopedia of Type Strains, Phase III (KMG-III): the genomes of soil and plant-associated and newly described type strains.</title>
        <authorList>
            <person name="Whitman W."/>
        </authorList>
    </citation>
    <scope>NUCLEOTIDE SEQUENCE [LARGE SCALE GENOMIC DNA]</scope>
    <source>
        <strain evidence="2 3">VKM Ac-2570</strain>
    </source>
</reference>
<keyword evidence="3" id="KW-1185">Reference proteome</keyword>
<organism evidence="2 3">
    <name type="scientific">Kribbella kalugense</name>
    <dbReference type="NCBI Taxonomy" id="2512221"/>
    <lineage>
        <taxon>Bacteria</taxon>
        <taxon>Bacillati</taxon>
        <taxon>Actinomycetota</taxon>
        <taxon>Actinomycetes</taxon>
        <taxon>Propionibacteriales</taxon>
        <taxon>Kribbellaceae</taxon>
        <taxon>Kribbella</taxon>
    </lineage>
</organism>
<dbReference type="Proteomes" id="UP000295447">
    <property type="component" value="Unassembled WGS sequence"/>
</dbReference>
<proteinExistence type="predicted"/>
<dbReference type="CDD" id="cd00531">
    <property type="entry name" value="NTF2_like"/>
    <property type="match status" value="1"/>
</dbReference>
<gene>
    <name evidence="2" type="ORF">EV650_3083</name>
</gene>
<accession>A0A4R8A1Y5</accession>
<protein>
    <submittedName>
        <fullName evidence="2">SnoaL-like protein</fullName>
    </submittedName>
</protein>
<evidence type="ECO:0000259" key="1">
    <source>
        <dbReference type="Pfam" id="PF13577"/>
    </source>
</evidence>
<dbReference type="Gene3D" id="3.10.450.50">
    <property type="match status" value="1"/>
</dbReference>
<sequence length="151" mass="17012">MSVTPTERELLTELRDRDEISRLILTYAHGLDTGDWDTVRGCFTDDAVIEGSVDTLPIDDVLARSNRLTGTYAANMHVVGNQMIDLDGDIAWVHSYVVAYHWKATPAGTDDPDNLIAGGRYHDTVRRTESGWRISHRQVSRDWNVGRQPTM</sequence>
<dbReference type="SUPFAM" id="SSF54427">
    <property type="entry name" value="NTF2-like"/>
    <property type="match status" value="1"/>
</dbReference>